<protein>
    <submittedName>
        <fullName evidence="2">Uncharacterized protein</fullName>
    </submittedName>
</protein>
<feature type="compositionally biased region" description="Acidic residues" evidence="1">
    <location>
        <begin position="82"/>
        <end position="93"/>
    </location>
</feature>
<gene>
    <name evidence="2" type="ORF">HPULCUR_002319</name>
</gene>
<sequence length="93" mass="10972">MPTYLHEFSDFMDTLDNLYKWREHHLKLKDIILPAIRIVERDAFFNAVLGQATTTRPESPNIYLTPTRPRQLKKETGTNDDITYDSNDDEDEE</sequence>
<dbReference type="EMBL" id="BAABUJ010000007">
    <property type="protein sequence ID" value="GAA5796941.1"/>
    <property type="molecule type" value="Genomic_DNA"/>
</dbReference>
<proteinExistence type="predicted"/>
<feature type="region of interest" description="Disordered" evidence="1">
    <location>
        <begin position="55"/>
        <end position="93"/>
    </location>
</feature>
<dbReference type="Proteomes" id="UP001476247">
    <property type="component" value="Unassembled WGS sequence"/>
</dbReference>
<keyword evidence="3" id="KW-1185">Reference proteome</keyword>
<evidence type="ECO:0000313" key="3">
    <source>
        <dbReference type="Proteomes" id="UP001476247"/>
    </source>
</evidence>
<name>A0ABP9XQ58_9FUNG</name>
<organism evidence="2 3">
    <name type="scientific">Helicostylum pulchrum</name>
    <dbReference type="NCBI Taxonomy" id="562976"/>
    <lineage>
        <taxon>Eukaryota</taxon>
        <taxon>Fungi</taxon>
        <taxon>Fungi incertae sedis</taxon>
        <taxon>Mucoromycota</taxon>
        <taxon>Mucoromycotina</taxon>
        <taxon>Mucoromycetes</taxon>
        <taxon>Mucorales</taxon>
        <taxon>Mucorineae</taxon>
        <taxon>Mucoraceae</taxon>
        <taxon>Helicostylum</taxon>
    </lineage>
</organism>
<comment type="caution">
    <text evidence="2">The sequence shown here is derived from an EMBL/GenBank/DDBJ whole genome shotgun (WGS) entry which is preliminary data.</text>
</comment>
<feature type="compositionally biased region" description="Polar residues" evidence="1">
    <location>
        <begin position="55"/>
        <end position="64"/>
    </location>
</feature>
<evidence type="ECO:0000256" key="1">
    <source>
        <dbReference type="SAM" id="MobiDB-lite"/>
    </source>
</evidence>
<evidence type="ECO:0000313" key="2">
    <source>
        <dbReference type="EMBL" id="GAA5796941.1"/>
    </source>
</evidence>
<reference evidence="2 3" key="1">
    <citation type="submission" date="2024-04" db="EMBL/GenBank/DDBJ databases">
        <title>genome sequences of Mucor flavus KT1a and Helicostylum pulchrum KT1b strains isolation_sourced from the surface of a dry-aged beef.</title>
        <authorList>
            <person name="Toyotome T."/>
            <person name="Hosono M."/>
            <person name="Torimaru M."/>
            <person name="Fukuda K."/>
            <person name="Mikami N."/>
        </authorList>
    </citation>
    <scope>NUCLEOTIDE SEQUENCE [LARGE SCALE GENOMIC DNA]</scope>
    <source>
        <strain evidence="2 3">KT1b</strain>
    </source>
</reference>
<accession>A0ABP9XQ58</accession>